<organism evidence="2 3">
    <name type="scientific">Sclerotinia trifoliorum</name>
    <dbReference type="NCBI Taxonomy" id="28548"/>
    <lineage>
        <taxon>Eukaryota</taxon>
        <taxon>Fungi</taxon>
        <taxon>Dikarya</taxon>
        <taxon>Ascomycota</taxon>
        <taxon>Pezizomycotina</taxon>
        <taxon>Leotiomycetes</taxon>
        <taxon>Helotiales</taxon>
        <taxon>Sclerotiniaceae</taxon>
        <taxon>Sclerotinia</taxon>
    </lineage>
</organism>
<accession>A0A8H2VN71</accession>
<feature type="transmembrane region" description="Helical" evidence="1">
    <location>
        <begin position="12"/>
        <end position="32"/>
    </location>
</feature>
<evidence type="ECO:0000313" key="3">
    <source>
        <dbReference type="Proteomes" id="UP000624404"/>
    </source>
</evidence>
<dbReference type="Proteomes" id="UP000624404">
    <property type="component" value="Unassembled WGS sequence"/>
</dbReference>
<gene>
    <name evidence="2" type="ORF">SCLTRI_LOCUS1054</name>
</gene>
<feature type="transmembrane region" description="Helical" evidence="1">
    <location>
        <begin position="44"/>
        <end position="65"/>
    </location>
</feature>
<evidence type="ECO:0000256" key="1">
    <source>
        <dbReference type="SAM" id="Phobius"/>
    </source>
</evidence>
<keyword evidence="3" id="KW-1185">Reference proteome</keyword>
<keyword evidence="1" id="KW-0472">Membrane</keyword>
<reference evidence="2" key="1">
    <citation type="submission" date="2020-10" db="EMBL/GenBank/DDBJ databases">
        <authorList>
            <person name="Kusch S."/>
        </authorList>
    </citation>
    <scope>NUCLEOTIDE SEQUENCE</scope>
    <source>
        <strain evidence="2">SwB9</strain>
    </source>
</reference>
<keyword evidence="1" id="KW-1133">Transmembrane helix</keyword>
<protein>
    <submittedName>
        <fullName evidence="2">7a34736b-7d34-4d90-b5a6-fea1cbc834f2</fullName>
    </submittedName>
</protein>
<dbReference type="AlphaFoldDB" id="A0A8H2VN71"/>
<dbReference type="OrthoDB" id="3443655at2759"/>
<keyword evidence="1" id="KW-0812">Transmembrane</keyword>
<sequence>MVGSLTKAFPYIYSNPLALLSFITINHTSLNIKSLYKLKPKLKMQFYLPAIVALLAGSAAAQIPLTTCPFNGGRIPFGRYVCTGRAISQCAVTGQLVTIGACPNSCQYIQGIPYCF</sequence>
<name>A0A8H2VN71_9HELO</name>
<comment type="caution">
    <text evidence="2">The sequence shown here is derived from an EMBL/GenBank/DDBJ whole genome shotgun (WGS) entry which is preliminary data.</text>
</comment>
<evidence type="ECO:0000313" key="2">
    <source>
        <dbReference type="EMBL" id="CAD6441263.1"/>
    </source>
</evidence>
<proteinExistence type="predicted"/>
<dbReference type="EMBL" id="CAJHIA010000004">
    <property type="protein sequence ID" value="CAD6441263.1"/>
    <property type="molecule type" value="Genomic_DNA"/>
</dbReference>